<dbReference type="PATRIC" id="fig|1122169.6.peg.930"/>
<gene>
    <name evidence="8" type="ORF">Lsha_0806</name>
</gene>
<dbReference type="InterPro" id="IPR002110">
    <property type="entry name" value="Ankyrin_rpt"/>
</dbReference>
<evidence type="ECO:0000256" key="3">
    <source>
        <dbReference type="ARBA" id="ARBA00022603"/>
    </source>
</evidence>
<dbReference type="SMART" id="SM00317">
    <property type="entry name" value="SET"/>
    <property type="match status" value="1"/>
</dbReference>
<evidence type="ECO:0000313" key="8">
    <source>
        <dbReference type="EMBL" id="KTD63120.1"/>
    </source>
</evidence>
<dbReference type="Gene3D" id="2.170.270.10">
    <property type="entry name" value="SET domain"/>
    <property type="match status" value="1"/>
</dbReference>
<feature type="domain" description="SET" evidence="7">
    <location>
        <begin position="103"/>
        <end position="223"/>
    </location>
</feature>
<dbReference type="InterPro" id="IPR001214">
    <property type="entry name" value="SET_dom"/>
</dbReference>
<sequence length="527" mass="59014">MGKMMPSQKRTRSSKAPVHFEDFETSANLKRSRIKKTQIKRNVSSEPNALLMLSLFSGEKKEVELTGREKAVLTRKTRVLMTGLGIDNMETRDYIPSTLDRTDLVAVKPVNLLQAFGGRGLFATQDIAQGTVIGIYTGEVFDSVPAFDAYKAEHPGADDSYSMTVAGRIVDAARKGNFTRYINFSDTQDNMEFIEGHIKGRKVVLVRAIKDIMAGQQFLVNYNTHEERNSKLYFFLNPSDGWLSAEELHQQHQDSYQPFTIHINLEELGVTEGDDYQLTQAGAAVINSESLSDIMDLNPADIDLPQLKLNLNGQVLDFNTADAFTPLQLACYLGQVDNVAFLLAQGANKDYHQNNSGQFPLSLALAGYAQSPGNENKYMTVLNLLVFHQANIFAHDRLDRTFVQQAISVLSDRHFAALLNTVKSRKDINELFAYVDENDHDVVLYSIKCKAFNKLGLLLELNPEYFEKTFDSGNTNDARAFESAVEGYTSQQKRALYSMLTRGGQSLPPSVMNELEVSNTRGFSYNR</sequence>
<evidence type="ECO:0000259" key="7">
    <source>
        <dbReference type="PROSITE" id="PS50280"/>
    </source>
</evidence>
<dbReference type="Proteomes" id="UP000054600">
    <property type="component" value="Unassembled WGS sequence"/>
</dbReference>
<evidence type="ECO:0000256" key="2">
    <source>
        <dbReference type="ARBA" id="ARBA00022454"/>
    </source>
</evidence>
<evidence type="ECO:0000256" key="5">
    <source>
        <dbReference type="ARBA" id="ARBA00022691"/>
    </source>
</evidence>
<organism evidence="8 9">
    <name type="scientific">Legionella shakespearei DSM 23087</name>
    <dbReference type="NCBI Taxonomy" id="1122169"/>
    <lineage>
        <taxon>Bacteria</taxon>
        <taxon>Pseudomonadati</taxon>
        <taxon>Pseudomonadota</taxon>
        <taxon>Gammaproteobacteria</taxon>
        <taxon>Legionellales</taxon>
        <taxon>Legionellaceae</taxon>
        <taxon>Legionella</taxon>
    </lineage>
</organism>
<proteinExistence type="predicted"/>
<dbReference type="GO" id="GO:0032259">
    <property type="term" value="P:methylation"/>
    <property type="evidence" value="ECO:0007669"/>
    <property type="project" value="UniProtKB-KW"/>
</dbReference>
<dbReference type="OrthoDB" id="5653514at2"/>
<feature type="repeat" description="ANK" evidence="6">
    <location>
        <begin position="322"/>
        <end position="354"/>
    </location>
</feature>
<dbReference type="Pfam" id="PF00023">
    <property type="entry name" value="Ank"/>
    <property type="match status" value="1"/>
</dbReference>
<dbReference type="EMBL" id="LNYW01000028">
    <property type="protein sequence ID" value="KTD63120.1"/>
    <property type="molecule type" value="Genomic_DNA"/>
</dbReference>
<dbReference type="Gene3D" id="1.25.40.20">
    <property type="entry name" value="Ankyrin repeat-containing domain"/>
    <property type="match status" value="1"/>
</dbReference>
<evidence type="ECO:0000256" key="4">
    <source>
        <dbReference type="ARBA" id="ARBA00022679"/>
    </source>
</evidence>
<dbReference type="NCBIfam" id="NF043024">
    <property type="entry name" value="T4SS_AnkI"/>
    <property type="match status" value="1"/>
</dbReference>
<dbReference type="InterPro" id="IPR046341">
    <property type="entry name" value="SET_dom_sf"/>
</dbReference>
<dbReference type="GO" id="GO:0008168">
    <property type="term" value="F:methyltransferase activity"/>
    <property type="evidence" value="ECO:0007669"/>
    <property type="project" value="UniProtKB-KW"/>
</dbReference>
<keyword evidence="5" id="KW-0949">S-adenosyl-L-methionine</keyword>
<dbReference type="AlphaFoldDB" id="A0A0W0Z1T4"/>
<dbReference type="RefSeq" id="WP_018577405.1">
    <property type="nucleotide sequence ID" value="NZ_KB892402.1"/>
</dbReference>
<comment type="subcellular location">
    <subcellularLocation>
        <location evidence="1">Chromosome</location>
    </subcellularLocation>
</comment>
<reference evidence="8 9" key="1">
    <citation type="submission" date="2015-11" db="EMBL/GenBank/DDBJ databases">
        <title>Genomic analysis of 38 Legionella species identifies large and diverse effector repertoires.</title>
        <authorList>
            <person name="Burstein D."/>
            <person name="Amaro F."/>
            <person name="Zusman T."/>
            <person name="Lifshitz Z."/>
            <person name="Cohen O."/>
            <person name="Gilbert J.A."/>
            <person name="Pupko T."/>
            <person name="Shuman H.A."/>
            <person name="Segal G."/>
        </authorList>
    </citation>
    <scope>NUCLEOTIDE SEQUENCE [LARGE SCALE GENOMIC DNA]</scope>
    <source>
        <strain evidence="8 9">ATCC 49655</strain>
    </source>
</reference>
<dbReference type="InterPro" id="IPR050777">
    <property type="entry name" value="SET2_Histone-Lys_MeTrsfase"/>
</dbReference>
<dbReference type="SUPFAM" id="SSF82199">
    <property type="entry name" value="SET domain"/>
    <property type="match status" value="1"/>
</dbReference>
<dbReference type="PROSITE" id="PS50280">
    <property type="entry name" value="SET"/>
    <property type="match status" value="1"/>
</dbReference>
<dbReference type="PROSITE" id="PS50297">
    <property type="entry name" value="ANK_REP_REGION"/>
    <property type="match status" value="1"/>
</dbReference>
<protein>
    <submittedName>
        <fullName evidence="8">Eukaryotic huntingtin interacting protein B</fullName>
    </submittedName>
</protein>
<dbReference type="InterPro" id="IPR036770">
    <property type="entry name" value="Ankyrin_rpt-contain_sf"/>
</dbReference>
<keyword evidence="3" id="KW-0489">Methyltransferase</keyword>
<keyword evidence="6" id="KW-0040">ANK repeat</keyword>
<dbReference type="eggNOG" id="COG0666">
    <property type="taxonomic scope" value="Bacteria"/>
</dbReference>
<dbReference type="GO" id="GO:0005694">
    <property type="term" value="C:chromosome"/>
    <property type="evidence" value="ECO:0007669"/>
    <property type="project" value="UniProtKB-SubCell"/>
</dbReference>
<dbReference type="Pfam" id="PF00856">
    <property type="entry name" value="SET"/>
    <property type="match status" value="1"/>
</dbReference>
<dbReference type="STRING" id="1122169.Lsha_0806"/>
<dbReference type="PROSITE" id="PS50088">
    <property type="entry name" value="ANK_REPEAT"/>
    <property type="match status" value="1"/>
</dbReference>
<dbReference type="SUPFAM" id="SSF48403">
    <property type="entry name" value="Ankyrin repeat"/>
    <property type="match status" value="1"/>
</dbReference>
<dbReference type="eggNOG" id="COG2940">
    <property type="taxonomic scope" value="Bacteria"/>
</dbReference>
<name>A0A0W0Z1T4_9GAMM</name>
<evidence type="ECO:0000256" key="1">
    <source>
        <dbReference type="ARBA" id="ARBA00004286"/>
    </source>
</evidence>
<comment type="caution">
    <text evidence="8">The sequence shown here is derived from an EMBL/GenBank/DDBJ whole genome shotgun (WGS) entry which is preliminary data.</text>
</comment>
<evidence type="ECO:0000256" key="6">
    <source>
        <dbReference type="PROSITE-ProRule" id="PRU00023"/>
    </source>
</evidence>
<keyword evidence="4" id="KW-0808">Transferase</keyword>
<evidence type="ECO:0000313" key="9">
    <source>
        <dbReference type="Proteomes" id="UP000054600"/>
    </source>
</evidence>
<dbReference type="PANTHER" id="PTHR22884">
    <property type="entry name" value="SET DOMAIN PROTEINS"/>
    <property type="match status" value="1"/>
</dbReference>
<accession>A0A0W0Z1T4</accession>
<keyword evidence="9" id="KW-1185">Reference proteome</keyword>
<keyword evidence="2" id="KW-0158">Chromosome</keyword>